<proteinExistence type="predicted"/>
<name>A0A8E0VGE5_9TREM</name>
<protein>
    <submittedName>
        <fullName evidence="1">Uncharacterized protein</fullName>
    </submittedName>
</protein>
<reference evidence="1" key="1">
    <citation type="submission" date="2019-05" db="EMBL/GenBank/DDBJ databases">
        <title>Annotation for the trematode Fasciolopsis buski.</title>
        <authorList>
            <person name="Choi Y.-J."/>
        </authorList>
    </citation>
    <scope>NUCLEOTIDE SEQUENCE</scope>
    <source>
        <strain evidence="1">HT</strain>
        <tissue evidence="1">Whole worm</tissue>
    </source>
</reference>
<evidence type="ECO:0000313" key="1">
    <source>
        <dbReference type="EMBL" id="KAA0186511.1"/>
    </source>
</evidence>
<gene>
    <name evidence="1" type="ORF">FBUS_04238</name>
</gene>
<dbReference type="Proteomes" id="UP000728185">
    <property type="component" value="Unassembled WGS sequence"/>
</dbReference>
<accession>A0A8E0VGE5</accession>
<evidence type="ECO:0000313" key="2">
    <source>
        <dbReference type="Proteomes" id="UP000728185"/>
    </source>
</evidence>
<sequence>MPNPKTFPTKPVEPRIARRTRRRRHLKFRSENDRSLNRIHRRPKICLRDLISDGNRLTKSVSASPKFAPIKWNPPMKREHVYRTKNNPPCQAPLLFETVEKQACLLPNGSIGSQSRPSDLTV</sequence>
<dbReference type="EMBL" id="LUCM01009707">
    <property type="protein sequence ID" value="KAA0186511.1"/>
    <property type="molecule type" value="Genomic_DNA"/>
</dbReference>
<dbReference type="OrthoDB" id="6275719at2759"/>
<organism evidence="1 2">
    <name type="scientific">Fasciolopsis buskii</name>
    <dbReference type="NCBI Taxonomy" id="27845"/>
    <lineage>
        <taxon>Eukaryota</taxon>
        <taxon>Metazoa</taxon>
        <taxon>Spiralia</taxon>
        <taxon>Lophotrochozoa</taxon>
        <taxon>Platyhelminthes</taxon>
        <taxon>Trematoda</taxon>
        <taxon>Digenea</taxon>
        <taxon>Plagiorchiida</taxon>
        <taxon>Echinostomata</taxon>
        <taxon>Echinostomatoidea</taxon>
        <taxon>Fasciolidae</taxon>
        <taxon>Fasciolopsis</taxon>
    </lineage>
</organism>
<comment type="caution">
    <text evidence="1">The sequence shown here is derived from an EMBL/GenBank/DDBJ whole genome shotgun (WGS) entry which is preliminary data.</text>
</comment>
<keyword evidence="2" id="KW-1185">Reference proteome</keyword>
<dbReference type="AlphaFoldDB" id="A0A8E0VGE5"/>